<accession>A0AA45C5V5</accession>
<dbReference type="RefSeq" id="WP_109605232.1">
    <property type="nucleotide sequence ID" value="NZ_QGGI01000013.1"/>
</dbReference>
<sequence length="269" mass="31057">MIKNINGIDLYYELKGNLESKETIVFFNGVMASTNSWNYQIPIFEKMNYKILLHDFKGQLKSEKPKGPYSFKEHAYESKLLMDELDIKKVHIIGTSYGGEVALRFAIDYPQYVKSISIIDSVSELDETLKYFLEGWKKLAANKNGKDFFYGMMPSIYSNTFIKNNLKILDKRAEALEKISKDYFEGQIELYNTFLNDVEMTKELSKIKCPSLIICGEEDILKPKKFSKIISDNISNSEYITIPDCGHVAIFEKYKELNSILLGFIIKNT</sequence>
<dbReference type="Gene3D" id="3.40.50.1820">
    <property type="entry name" value="alpha/beta hydrolase"/>
    <property type="match status" value="1"/>
</dbReference>
<keyword evidence="3" id="KW-1185">Reference proteome</keyword>
<evidence type="ECO:0000313" key="2">
    <source>
        <dbReference type="EMBL" id="PWJ90030.1"/>
    </source>
</evidence>
<comment type="caution">
    <text evidence="2">The sequence shown here is derived from an EMBL/GenBank/DDBJ whole genome shotgun (WGS) entry which is preliminary data.</text>
</comment>
<dbReference type="InterPro" id="IPR029058">
    <property type="entry name" value="AB_hydrolase_fold"/>
</dbReference>
<protein>
    <submittedName>
        <fullName evidence="2">Proline-specific peptidase</fullName>
    </submittedName>
</protein>
<dbReference type="PANTHER" id="PTHR43798">
    <property type="entry name" value="MONOACYLGLYCEROL LIPASE"/>
    <property type="match status" value="1"/>
</dbReference>
<reference evidence="2 3" key="1">
    <citation type="submission" date="2018-05" db="EMBL/GenBank/DDBJ databases">
        <title>Genomic Encyclopedia of Type Strains, Phase IV (KMG-IV): sequencing the most valuable type-strain genomes for metagenomic binning, comparative biology and taxonomic classification.</title>
        <authorList>
            <person name="Goeker M."/>
        </authorList>
    </citation>
    <scope>NUCLEOTIDE SEQUENCE [LARGE SCALE GENOMIC DNA]</scope>
    <source>
        <strain evidence="2 3">DSM 24906</strain>
    </source>
</reference>
<dbReference type="GO" id="GO:0016020">
    <property type="term" value="C:membrane"/>
    <property type="evidence" value="ECO:0007669"/>
    <property type="project" value="TreeGrafter"/>
</dbReference>
<dbReference type="SUPFAM" id="SSF53474">
    <property type="entry name" value="alpha/beta-Hydrolases"/>
    <property type="match status" value="1"/>
</dbReference>
<dbReference type="Pfam" id="PF00561">
    <property type="entry name" value="Abhydrolase_1"/>
    <property type="match status" value="1"/>
</dbReference>
<organism evidence="2 3">
    <name type="scientific">Oceanotoga teriensis</name>
    <dbReference type="NCBI Taxonomy" id="515440"/>
    <lineage>
        <taxon>Bacteria</taxon>
        <taxon>Thermotogati</taxon>
        <taxon>Thermotogota</taxon>
        <taxon>Thermotogae</taxon>
        <taxon>Petrotogales</taxon>
        <taxon>Petrotogaceae</taxon>
        <taxon>Oceanotoga</taxon>
    </lineage>
</organism>
<feature type="domain" description="AB hydrolase-1" evidence="1">
    <location>
        <begin position="23"/>
        <end position="253"/>
    </location>
</feature>
<name>A0AA45C5V5_9BACT</name>
<evidence type="ECO:0000259" key="1">
    <source>
        <dbReference type="Pfam" id="PF00561"/>
    </source>
</evidence>
<gene>
    <name evidence="2" type="ORF">C7380_11318</name>
</gene>
<dbReference type="EMBL" id="QGGI01000013">
    <property type="protein sequence ID" value="PWJ90030.1"/>
    <property type="molecule type" value="Genomic_DNA"/>
</dbReference>
<dbReference type="PANTHER" id="PTHR43798:SF33">
    <property type="entry name" value="HYDROLASE, PUTATIVE (AFU_ORTHOLOGUE AFUA_2G14860)-RELATED"/>
    <property type="match status" value="1"/>
</dbReference>
<proteinExistence type="predicted"/>
<evidence type="ECO:0000313" key="3">
    <source>
        <dbReference type="Proteomes" id="UP000245921"/>
    </source>
</evidence>
<dbReference type="PRINTS" id="PR00111">
    <property type="entry name" value="ABHYDROLASE"/>
</dbReference>
<dbReference type="InterPro" id="IPR000073">
    <property type="entry name" value="AB_hydrolase_1"/>
</dbReference>
<dbReference type="Proteomes" id="UP000245921">
    <property type="component" value="Unassembled WGS sequence"/>
</dbReference>
<dbReference type="InterPro" id="IPR050266">
    <property type="entry name" value="AB_hydrolase_sf"/>
</dbReference>
<dbReference type="AlphaFoldDB" id="A0AA45C5V5"/>